<dbReference type="InterPro" id="IPR011992">
    <property type="entry name" value="EF-hand-dom_pair"/>
</dbReference>
<dbReference type="InterPro" id="IPR019577">
    <property type="entry name" value="SPARC/Testican_Ca-bd-dom"/>
</dbReference>
<evidence type="ECO:0000256" key="3">
    <source>
        <dbReference type="ARBA" id="ARBA00022729"/>
    </source>
</evidence>
<proteinExistence type="predicted"/>
<dbReference type="GO" id="GO:0005615">
    <property type="term" value="C:extracellular space"/>
    <property type="evidence" value="ECO:0007669"/>
    <property type="project" value="TreeGrafter"/>
</dbReference>
<evidence type="ECO:0000256" key="7">
    <source>
        <dbReference type="SAM" id="SignalP"/>
    </source>
</evidence>
<protein>
    <submittedName>
        <fullName evidence="9">SPARC-like</fullName>
    </submittedName>
</protein>
<organism evidence="9 10">
    <name type="scientific">Homarus americanus</name>
    <name type="common">American lobster</name>
    <dbReference type="NCBI Taxonomy" id="6706"/>
    <lineage>
        <taxon>Eukaryota</taxon>
        <taxon>Metazoa</taxon>
        <taxon>Ecdysozoa</taxon>
        <taxon>Arthropoda</taxon>
        <taxon>Crustacea</taxon>
        <taxon>Multicrustacea</taxon>
        <taxon>Malacostraca</taxon>
        <taxon>Eumalacostraca</taxon>
        <taxon>Eucarida</taxon>
        <taxon>Decapoda</taxon>
        <taxon>Pleocyemata</taxon>
        <taxon>Astacidea</taxon>
        <taxon>Nephropoidea</taxon>
        <taxon>Nephropidae</taxon>
        <taxon>Homarus</taxon>
    </lineage>
</organism>
<evidence type="ECO:0000256" key="5">
    <source>
        <dbReference type="ARBA" id="ARBA00023180"/>
    </source>
</evidence>
<feature type="region of interest" description="Disordered" evidence="6">
    <location>
        <begin position="60"/>
        <end position="111"/>
    </location>
</feature>
<feature type="signal peptide" evidence="7">
    <location>
        <begin position="1"/>
        <end position="20"/>
    </location>
</feature>
<evidence type="ECO:0000259" key="8">
    <source>
        <dbReference type="Pfam" id="PF10591"/>
    </source>
</evidence>
<keyword evidence="4" id="KW-1015">Disulfide bond</keyword>
<dbReference type="GO" id="GO:0050840">
    <property type="term" value="F:extracellular matrix binding"/>
    <property type="evidence" value="ECO:0007669"/>
    <property type="project" value="TreeGrafter"/>
</dbReference>
<dbReference type="Proteomes" id="UP000747542">
    <property type="component" value="Unassembled WGS sequence"/>
</dbReference>
<feature type="domain" description="SPARC/Testican calcium-binding" evidence="8">
    <location>
        <begin position="206"/>
        <end position="273"/>
    </location>
</feature>
<comment type="subcellular location">
    <subcellularLocation>
        <location evidence="1">Secreted</location>
    </subcellularLocation>
</comment>
<keyword evidence="5" id="KW-0325">Glycoprotein</keyword>
<feature type="chain" id="PRO_5035319520" evidence="7">
    <location>
        <begin position="21"/>
        <end position="274"/>
    </location>
</feature>
<dbReference type="Gene3D" id="1.10.238.10">
    <property type="entry name" value="EF-hand"/>
    <property type="match status" value="1"/>
</dbReference>
<evidence type="ECO:0000313" key="9">
    <source>
        <dbReference type="EMBL" id="KAG7172906.1"/>
    </source>
</evidence>
<dbReference type="SUPFAM" id="SSF47473">
    <property type="entry name" value="EF-hand"/>
    <property type="match status" value="1"/>
</dbReference>
<dbReference type="PANTHER" id="PTHR13866:SF14">
    <property type="entry name" value="BM-40"/>
    <property type="match status" value="1"/>
</dbReference>
<dbReference type="PANTHER" id="PTHR13866">
    <property type="entry name" value="SPARC OSTEONECTIN"/>
    <property type="match status" value="1"/>
</dbReference>
<sequence length="274" mass="32106">MKTWSLVLVLLAISFATVIAKETHHKKAHSDPQKKHIAEIEEKLEQLLELEAELKSEIAEVVEDEGASDEENEIVEEDQEPLEEENPEEEEENPEEEEANPGDEEEYPEEEDANEFFIDPCLDTYCGAGRLCAVNDAGEAECRCINACDQETDPRRRVCSNHNETWMSDCELYRQRCLCQEEDDSCLKPEYSHSHIDYYGECQALPECDESELEDFPRRMSEWLFNIMRDMADRETLSDHYIRLEREAEDDAKKQWTYAVVWKWCELDTHPKDR</sequence>
<dbReference type="Gene3D" id="3.30.60.30">
    <property type="match status" value="1"/>
</dbReference>
<dbReference type="InterPro" id="IPR036058">
    <property type="entry name" value="Kazal_dom_sf"/>
</dbReference>
<keyword evidence="3 7" id="KW-0732">Signal</keyword>
<evidence type="ECO:0000256" key="2">
    <source>
        <dbReference type="ARBA" id="ARBA00022525"/>
    </source>
</evidence>
<dbReference type="GO" id="GO:0005518">
    <property type="term" value="F:collagen binding"/>
    <property type="evidence" value="ECO:0007669"/>
    <property type="project" value="TreeGrafter"/>
</dbReference>
<evidence type="ECO:0000256" key="1">
    <source>
        <dbReference type="ARBA" id="ARBA00004613"/>
    </source>
</evidence>
<accession>A0A8J5T670</accession>
<reference evidence="9" key="1">
    <citation type="journal article" date="2021" name="Sci. Adv.">
        <title>The American lobster genome reveals insights on longevity, neural, and immune adaptations.</title>
        <authorList>
            <person name="Polinski J.M."/>
            <person name="Zimin A.V."/>
            <person name="Clark K.F."/>
            <person name="Kohn A.B."/>
            <person name="Sadowski N."/>
            <person name="Timp W."/>
            <person name="Ptitsyn A."/>
            <person name="Khanna P."/>
            <person name="Romanova D.Y."/>
            <person name="Williams P."/>
            <person name="Greenwood S.J."/>
            <person name="Moroz L.L."/>
            <person name="Walt D.R."/>
            <person name="Bodnar A.G."/>
        </authorList>
    </citation>
    <scope>NUCLEOTIDE SEQUENCE</scope>
    <source>
        <strain evidence="9">GMGI-L3</strain>
    </source>
</reference>
<evidence type="ECO:0000256" key="4">
    <source>
        <dbReference type="ARBA" id="ARBA00023157"/>
    </source>
</evidence>
<dbReference type="AlphaFoldDB" id="A0A8J5T670"/>
<keyword evidence="10" id="KW-1185">Reference proteome</keyword>
<keyword evidence="2" id="KW-0964">Secreted</keyword>
<evidence type="ECO:0000313" key="10">
    <source>
        <dbReference type="Proteomes" id="UP000747542"/>
    </source>
</evidence>
<dbReference type="EMBL" id="JAHLQT010010216">
    <property type="protein sequence ID" value="KAG7172906.1"/>
    <property type="molecule type" value="Genomic_DNA"/>
</dbReference>
<comment type="caution">
    <text evidence="9">The sequence shown here is derived from an EMBL/GenBank/DDBJ whole genome shotgun (WGS) entry which is preliminary data.</text>
</comment>
<dbReference type="SUPFAM" id="SSF100895">
    <property type="entry name" value="Kazal-type serine protease inhibitors"/>
    <property type="match status" value="1"/>
</dbReference>
<dbReference type="GO" id="GO:0005509">
    <property type="term" value="F:calcium ion binding"/>
    <property type="evidence" value="ECO:0007669"/>
    <property type="project" value="InterPro"/>
</dbReference>
<gene>
    <name evidence="9" type="primary">ost-1-L</name>
    <name evidence="9" type="ORF">Hamer_G017885</name>
</gene>
<evidence type="ECO:0000256" key="6">
    <source>
        <dbReference type="SAM" id="MobiDB-lite"/>
    </source>
</evidence>
<name>A0A8J5T670_HOMAM</name>
<dbReference type="Pfam" id="PF10591">
    <property type="entry name" value="SPARC_Ca_bdg"/>
    <property type="match status" value="1"/>
</dbReference>